<evidence type="ECO:0000256" key="2">
    <source>
        <dbReference type="ARBA" id="ARBA00012908"/>
    </source>
</evidence>
<keyword evidence="8" id="KW-0414">Isoprene biosynthesis</keyword>
<evidence type="ECO:0000256" key="6">
    <source>
        <dbReference type="ARBA" id="ARBA00022777"/>
    </source>
</evidence>
<evidence type="ECO:0000256" key="3">
    <source>
        <dbReference type="ARBA" id="ARBA00017267"/>
    </source>
</evidence>
<protein>
    <recommendedName>
        <fullName evidence="3">Isopentenyl phosphate kinase</fullName>
        <ecNumber evidence="2">2.7.4.26</ecNumber>
    </recommendedName>
</protein>
<name>T1B584_9ZZZZ</name>
<dbReference type="EMBL" id="AUZY01007559">
    <property type="protein sequence ID" value="EQD49490.1"/>
    <property type="molecule type" value="Genomic_DNA"/>
</dbReference>
<dbReference type="AlphaFoldDB" id="T1B584"/>
<reference evidence="11" key="2">
    <citation type="journal article" date="2014" name="ISME J.">
        <title>Microbial stratification in low pH oxic and suboxic macroscopic growths along an acid mine drainage.</title>
        <authorList>
            <person name="Mendez-Garcia C."/>
            <person name="Mesa V."/>
            <person name="Sprenger R.R."/>
            <person name="Richter M."/>
            <person name="Diez M.S."/>
            <person name="Solano J."/>
            <person name="Bargiela R."/>
            <person name="Golyshina O.V."/>
            <person name="Manteca A."/>
            <person name="Ramos J.L."/>
            <person name="Gallego J.R."/>
            <person name="Llorente I."/>
            <person name="Martins Dos Santos V.A."/>
            <person name="Jensen O.N."/>
            <person name="Pelaez A.I."/>
            <person name="Sanchez J."/>
            <person name="Ferrer M."/>
        </authorList>
    </citation>
    <scope>NUCLEOTIDE SEQUENCE</scope>
</reference>
<evidence type="ECO:0000313" key="11">
    <source>
        <dbReference type="EMBL" id="EQD49490.1"/>
    </source>
</evidence>
<evidence type="ECO:0000256" key="4">
    <source>
        <dbReference type="ARBA" id="ARBA00022679"/>
    </source>
</evidence>
<keyword evidence="6 11" id="KW-0418">Kinase</keyword>
<dbReference type="InterPro" id="IPR001048">
    <property type="entry name" value="Asp/Glu/Uridylate_kinase"/>
</dbReference>
<reference evidence="11" key="1">
    <citation type="submission" date="2013-08" db="EMBL/GenBank/DDBJ databases">
        <authorList>
            <person name="Mendez C."/>
            <person name="Richter M."/>
            <person name="Ferrer M."/>
            <person name="Sanchez J."/>
        </authorList>
    </citation>
    <scope>NUCLEOTIDE SEQUENCE</scope>
</reference>
<comment type="caution">
    <text evidence="11">The sequence shown here is derived from an EMBL/GenBank/DDBJ whole genome shotgun (WGS) entry which is preliminary data.</text>
</comment>
<proteinExistence type="inferred from homology"/>
<evidence type="ECO:0000259" key="10">
    <source>
        <dbReference type="Pfam" id="PF00696"/>
    </source>
</evidence>
<keyword evidence="4" id="KW-0808">Transferase</keyword>
<dbReference type="GO" id="GO:0016114">
    <property type="term" value="P:terpenoid biosynthetic process"/>
    <property type="evidence" value="ECO:0007669"/>
    <property type="project" value="TreeGrafter"/>
</dbReference>
<evidence type="ECO:0000256" key="9">
    <source>
        <dbReference type="ARBA" id="ARBA00049063"/>
    </source>
</evidence>
<dbReference type="SUPFAM" id="SSF53633">
    <property type="entry name" value="Carbamate kinase-like"/>
    <property type="match status" value="1"/>
</dbReference>
<dbReference type="GO" id="GO:0005524">
    <property type="term" value="F:ATP binding"/>
    <property type="evidence" value="ECO:0007669"/>
    <property type="project" value="UniProtKB-KW"/>
</dbReference>
<evidence type="ECO:0000256" key="7">
    <source>
        <dbReference type="ARBA" id="ARBA00022840"/>
    </source>
</evidence>
<sequence length="253" mass="28565">MILVKIGGSVITDKNAYRTFREDPCRKIIRTLAGLKEQLIITHGAGSFGHMLAKESGFPKKFNQGDEHDFSAIHRDVTELNSMVLGVMLEEGFSPLLIPTQSIFSDQSRDYSSFQRYLTMGFTPVGVGDVLLDEGMVKIISADDLLLGLSSVFKPELVIFFTDVDGIFDKDPKTSSGAKLLKTIDRNISFHEVNNDVTGGMKSKYEENTEDKKAFREGRRHEWQQPRTIAKHWQGRLHRDSDLIGRKDRDAQN</sequence>
<dbReference type="PANTHER" id="PTHR43654">
    <property type="entry name" value="GLUTAMATE 5-KINASE"/>
    <property type="match status" value="1"/>
</dbReference>
<evidence type="ECO:0000256" key="5">
    <source>
        <dbReference type="ARBA" id="ARBA00022741"/>
    </source>
</evidence>
<feature type="domain" description="Aspartate/glutamate/uridylate kinase" evidence="10">
    <location>
        <begin position="2"/>
        <end position="206"/>
    </location>
</feature>
<dbReference type="GO" id="GO:0005829">
    <property type="term" value="C:cytosol"/>
    <property type="evidence" value="ECO:0007669"/>
    <property type="project" value="TreeGrafter"/>
</dbReference>
<dbReference type="Gene3D" id="3.40.1160.10">
    <property type="entry name" value="Acetylglutamate kinase-like"/>
    <property type="match status" value="1"/>
</dbReference>
<organism evidence="11">
    <name type="scientific">mine drainage metagenome</name>
    <dbReference type="NCBI Taxonomy" id="410659"/>
    <lineage>
        <taxon>unclassified sequences</taxon>
        <taxon>metagenomes</taxon>
        <taxon>ecological metagenomes</taxon>
    </lineage>
</organism>
<evidence type="ECO:0000256" key="8">
    <source>
        <dbReference type="ARBA" id="ARBA00023229"/>
    </source>
</evidence>
<dbReference type="NCBIfam" id="NF040647">
    <property type="entry name" value="IPPK_Arch"/>
    <property type="match status" value="1"/>
</dbReference>
<keyword evidence="7" id="KW-0067">ATP-binding</keyword>
<dbReference type="PIRSF" id="PIRSF016496">
    <property type="entry name" value="Kin_FomA"/>
    <property type="match status" value="1"/>
</dbReference>
<dbReference type="Pfam" id="PF00696">
    <property type="entry name" value="AA_kinase"/>
    <property type="match status" value="1"/>
</dbReference>
<dbReference type="EC" id="2.7.4.26" evidence="2"/>
<dbReference type="InterPro" id="IPR024192">
    <property type="entry name" value="Fosfomycin_R_FomA-type"/>
</dbReference>
<dbReference type="PANTHER" id="PTHR43654:SF1">
    <property type="entry name" value="ISOPENTENYL PHOSPHATE KINASE"/>
    <property type="match status" value="1"/>
</dbReference>
<evidence type="ECO:0000256" key="1">
    <source>
        <dbReference type="ARBA" id="ARBA00010540"/>
    </source>
</evidence>
<accession>T1B584</accession>
<dbReference type="GO" id="GO:0016301">
    <property type="term" value="F:kinase activity"/>
    <property type="evidence" value="ECO:0007669"/>
    <property type="project" value="UniProtKB-KW"/>
</dbReference>
<dbReference type="InterPro" id="IPR036393">
    <property type="entry name" value="AceGlu_kinase-like_sf"/>
</dbReference>
<keyword evidence="5" id="KW-0547">Nucleotide-binding</keyword>
<gene>
    <name evidence="11" type="ORF">B1B_11609</name>
</gene>
<comment type="similarity">
    <text evidence="1">Belongs to the isopentenyl phosphate kinase family.</text>
</comment>
<dbReference type="GO" id="GO:0102043">
    <property type="term" value="F:isopentenyl phosphate kinase activity"/>
    <property type="evidence" value="ECO:0007669"/>
    <property type="project" value="UniProtKB-EC"/>
</dbReference>
<comment type="catalytic activity">
    <reaction evidence="9">
        <text>isopentenyl phosphate + ATP = isopentenyl diphosphate + ADP</text>
        <dbReference type="Rhea" id="RHEA:33963"/>
        <dbReference type="ChEBI" id="CHEBI:30616"/>
        <dbReference type="ChEBI" id="CHEBI:65078"/>
        <dbReference type="ChEBI" id="CHEBI:128769"/>
        <dbReference type="ChEBI" id="CHEBI:456216"/>
        <dbReference type="EC" id="2.7.4.26"/>
    </reaction>
</comment>